<organism evidence="1">
    <name type="scientific">Picocystis salinarum</name>
    <dbReference type="NCBI Taxonomy" id="88271"/>
    <lineage>
        <taxon>Eukaryota</taxon>
        <taxon>Viridiplantae</taxon>
        <taxon>Chlorophyta</taxon>
        <taxon>Picocystophyceae</taxon>
        <taxon>Picocystales</taxon>
        <taxon>Picocystaceae</taxon>
        <taxon>Picocystis</taxon>
    </lineage>
</organism>
<accession>A0A7S3UHR3</accession>
<name>A0A7S3UHR3_9CHLO</name>
<dbReference type="PANTHER" id="PTHR35309">
    <property type="match status" value="1"/>
</dbReference>
<dbReference type="GO" id="GO:0009976">
    <property type="term" value="F:tocopherol cyclase activity"/>
    <property type="evidence" value="ECO:0007669"/>
    <property type="project" value="InterPro"/>
</dbReference>
<protein>
    <recommendedName>
        <fullName evidence="2">Tocopherol cyclase</fullName>
    </recommendedName>
</protein>
<evidence type="ECO:0008006" key="2">
    <source>
        <dbReference type="Google" id="ProtNLM"/>
    </source>
</evidence>
<dbReference type="InterPro" id="IPR025893">
    <property type="entry name" value="Tocopherol_cyclase"/>
</dbReference>
<dbReference type="AlphaFoldDB" id="A0A7S3UHR3"/>
<dbReference type="EMBL" id="HBIS01009097">
    <property type="protein sequence ID" value="CAE0613583.1"/>
    <property type="molecule type" value="Transcribed_RNA"/>
</dbReference>
<proteinExistence type="predicted"/>
<sequence>MDAHQAGATGSGGRRAKGMVLQCRARNGRHAKDGRSVGRGLVVASSTGRNRSGVQTPHSGYHFDGTDRRFFEGWYFRVTMPESGESFALIYSVEDPLGNTPISGVGAQVMGPRNGYFVQYDKRTADFWAQRNKLALGCTFKAMDGIQKRRYTDMVGEDQFRREVKEGFQSGTYQHQGRLVATDVNKALGKFSNPYLEAMQRPAVSTVPSCSWSFTTKPVYGWGDPSSQRATAGWLAALPAFEPHWQIMMAHGVSSGWFQWGDECFEFQDAPTYAEKNWGGSFPQKWFWIQCNSFDGHSDLTLTAGGGTRELPILPGSPEEDVAMIGVHCDGQFYEFVPWNGEVDWVVSPWGMWVMHGENEDFEVFVEGTALPGDGVVLRAPTLKDGLVPFCKDTFSGQIRLKLVHRRSSQTVIEAGSSTGGLEVGGGPWWDTWAAKAAMKEPLRSLVKLPIDVGKAIDFVPEGLKPFVAPPGL</sequence>
<gene>
    <name evidence="1" type="ORF">PSAL00342_LOCUS7482</name>
</gene>
<dbReference type="PANTHER" id="PTHR35309:SF4">
    <property type="entry name" value="TOCOPHEROL CYCLASE"/>
    <property type="match status" value="1"/>
</dbReference>
<evidence type="ECO:0000313" key="1">
    <source>
        <dbReference type="EMBL" id="CAE0613583.1"/>
    </source>
</evidence>
<reference evidence="1" key="1">
    <citation type="submission" date="2021-01" db="EMBL/GenBank/DDBJ databases">
        <authorList>
            <person name="Corre E."/>
            <person name="Pelletier E."/>
            <person name="Niang G."/>
            <person name="Scheremetjew M."/>
            <person name="Finn R."/>
            <person name="Kale V."/>
            <person name="Holt S."/>
            <person name="Cochrane G."/>
            <person name="Meng A."/>
            <person name="Brown T."/>
            <person name="Cohen L."/>
        </authorList>
    </citation>
    <scope>NUCLEOTIDE SEQUENCE</scope>
    <source>
        <strain evidence="1">CCMP1897</strain>
    </source>
</reference>
<dbReference type="Pfam" id="PF14249">
    <property type="entry name" value="Tocopherol_cycl"/>
    <property type="match status" value="1"/>
</dbReference>